<evidence type="ECO:0000313" key="4">
    <source>
        <dbReference type="Proteomes" id="UP000325030"/>
    </source>
</evidence>
<accession>A0A510E157</accession>
<sequence length="41" mass="4906">MHEFRSDGNKIRSQTLQGRGIIARFEHKDDIEFLSIYDPRK</sequence>
<keyword evidence="3" id="KW-1185">Reference proteome</keyword>
<gene>
    <name evidence="1" type="ORF">IC006_0744</name>
    <name evidence="2" type="ORF">IC007_0717</name>
</gene>
<dbReference type="Proteomes" id="UP000325030">
    <property type="component" value="Chromosome"/>
</dbReference>
<proteinExistence type="predicted"/>
<reference evidence="2 3" key="2">
    <citation type="journal article" date="2020" name="Int. J. Syst. Evol. Microbiol.">
        <title>Sulfuracidifex tepidarius gen. nov., sp. nov. and transfer of Sulfolobus metallicus Huber and Stetter 1992 to the genus Sulfuracidifex as Sulfuracidifex metallicus comb. nov.</title>
        <authorList>
            <person name="Itoh T."/>
            <person name="Miura T."/>
            <person name="Sakai H.D."/>
            <person name="Kato S."/>
            <person name="Ohkuma M."/>
            <person name="Takashina T."/>
        </authorList>
    </citation>
    <scope>NUCLEOTIDE SEQUENCE</scope>
    <source>
        <strain evidence="1 3">IC-006</strain>
        <strain evidence="2">IC-007</strain>
    </source>
</reference>
<evidence type="ECO:0000313" key="1">
    <source>
        <dbReference type="EMBL" id="BBG23460.1"/>
    </source>
</evidence>
<dbReference type="KEGG" id="step:IC006_0744"/>
<evidence type="ECO:0000313" key="3">
    <source>
        <dbReference type="Proteomes" id="UP000322983"/>
    </source>
</evidence>
<dbReference type="AlphaFoldDB" id="A0A510E157"/>
<reference evidence="4" key="1">
    <citation type="submission" date="2018-09" db="EMBL/GenBank/DDBJ databases">
        <title>Complete Genome Sequencing of Sulfolobus sp. JCM 16834.</title>
        <authorList>
            <person name="Kato S."/>
            <person name="Itoh T."/>
            <person name="Ohkuma M."/>
        </authorList>
    </citation>
    <scope>NUCLEOTIDE SEQUENCE [LARGE SCALE GENOMIC DNA]</scope>
    <source>
        <strain evidence="4">IC-007</strain>
    </source>
</reference>
<organism evidence="2 4">
    <name type="scientific">Sulfuracidifex tepidarius</name>
    <dbReference type="NCBI Taxonomy" id="1294262"/>
    <lineage>
        <taxon>Archaea</taxon>
        <taxon>Thermoproteota</taxon>
        <taxon>Thermoprotei</taxon>
        <taxon>Sulfolobales</taxon>
        <taxon>Sulfolobaceae</taxon>
        <taxon>Sulfuracidifex</taxon>
    </lineage>
</organism>
<dbReference type="Proteomes" id="UP000322983">
    <property type="component" value="Chromosome"/>
</dbReference>
<accession>A0A510DTQ7</accession>
<protein>
    <submittedName>
        <fullName evidence="2">Uncharacterized protein</fullName>
    </submittedName>
</protein>
<dbReference type="EMBL" id="AP018930">
    <property type="protein sequence ID" value="BBG26212.1"/>
    <property type="molecule type" value="Genomic_DNA"/>
</dbReference>
<evidence type="ECO:0000313" key="2">
    <source>
        <dbReference type="EMBL" id="BBG26212.1"/>
    </source>
</evidence>
<name>A0A510E157_9CREN</name>
<dbReference type="EMBL" id="AP018929">
    <property type="protein sequence ID" value="BBG23460.1"/>
    <property type="molecule type" value="Genomic_DNA"/>
</dbReference>